<dbReference type="AlphaFoldDB" id="A0AB34I8Q8"/>
<comment type="caution">
    <text evidence="2">The sequence shown here is derived from an EMBL/GenBank/DDBJ whole genome shotgun (WGS) entry which is preliminary data.</text>
</comment>
<accession>A0AB34I8Q8</accession>
<feature type="transmembrane region" description="Helical" evidence="1">
    <location>
        <begin position="161"/>
        <end position="181"/>
    </location>
</feature>
<keyword evidence="1" id="KW-0812">Transmembrane</keyword>
<organism evidence="2 4">
    <name type="scientific">Prymnesium parvum</name>
    <name type="common">Toxic golden alga</name>
    <dbReference type="NCBI Taxonomy" id="97485"/>
    <lineage>
        <taxon>Eukaryota</taxon>
        <taxon>Haptista</taxon>
        <taxon>Haptophyta</taxon>
        <taxon>Prymnesiophyceae</taxon>
        <taxon>Prymnesiales</taxon>
        <taxon>Prymnesiaceae</taxon>
        <taxon>Prymnesium</taxon>
    </lineage>
</organism>
<dbReference type="Proteomes" id="UP001515480">
    <property type="component" value="Unassembled WGS sequence"/>
</dbReference>
<name>A0AB34I8Q8_PRYPA</name>
<keyword evidence="1" id="KW-1133">Transmembrane helix</keyword>
<proteinExistence type="predicted"/>
<feature type="transmembrane region" description="Helical" evidence="1">
    <location>
        <begin position="343"/>
        <end position="360"/>
    </location>
</feature>
<feature type="transmembrane region" description="Helical" evidence="1">
    <location>
        <begin position="49"/>
        <end position="69"/>
    </location>
</feature>
<feature type="transmembrane region" description="Helical" evidence="1">
    <location>
        <begin position="89"/>
        <end position="107"/>
    </location>
</feature>
<feature type="transmembrane region" description="Helical" evidence="1">
    <location>
        <begin position="367"/>
        <end position="385"/>
    </location>
</feature>
<reference evidence="2 4" key="1">
    <citation type="journal article" date="2024" name="Science">
        <title>Giant polyketide synthase enzymes in the biosynthesis of giant marine polyether toxins.</title>
        <authorList>
            <person name="Fallon T.R."/>
            <person name="Shende V.V."/>
            <person name="Wierzbicki I.H."/>
            <person name="Pendleton A.L."/>
            <person name="Watervoot N.F."/>
            <person name="Auber R.P."/>
            <person name="Gonzalez D.J."/>
            <person name="Wisecaver J.H."/>
            <person name="Moore B.S."/>
        </authorList>
    </citation>
    <scope>NUCLEOTIDE SEQUENCE [LARGE SCALE GENOMIC DNA]</scope>
    <source>
        <strain evidence="2 4">12B1</strain>
    </source>
</reference>
<feature type="transmembrane region" description="Helical" evidence="1">
    <location>
        <begin position="265"/>
        <end position="286"/>
    </location>
</feature>
<feature type="transmembrane region" description="Helical" evidence="1">
    <location>
        <begin position="202"/>
        <end position="224"/>
    </location>
</feature>
<dbReference type="EMBL" id="JBGBPQ010000032">
    <property type="protein sequence ID" value="KAL1495370.1"/>
    <property type="molecule type" value="Genomic_DNA"/>
</dbReference>
<dbReference type="PANTHER" id="PTHR11319">
    <property type="entry name" value="G PROTEIN-COUPLED RECEPTOR-RELATED"/>
    <property type="match status" value="1"/>
</dbReference>
<keyword evidence="1" id="KW-0472">Membrane</keyword>
<evidence type="ECO:0000256" key="1">
    <source>
        <dbReference type="SAM" id="Phobius"/>
    </source>
</evidence>
<dbReference type="PANTHER" id="PTHR11319:SF35">
    <property type="entry name" value="OUTER MEMBRANE PROTEIN PMPC-RELATED"/>
    <property type="match status" value="1"/>
</dbReference>
<evidence type="ECO:0000313" key="4">
    <source>
        <dbReference type="Proteomes" id="UP001515480"/>
    </source>
</evidence>
<evidence type="ECO:0000313" key="2">
    <source>
        <dbReference type="EMBL" id="KAL1495370.1"/>
    </source>
</evidence>
<keyword evidence="4" id="KW-1185">Reference proteome</keyword>
<protein>
    <recommendedName>
        <fullName evidence="5">Receptor for retinol uptake STRA6</fullName>
    </recommendedName>
</protein>
<sequence>MGGSDAGLEGAGYCREGHAGPRCALCTNSSQYYSEGTCIDCPDAQNRAMISLLTALAVLVFVVSSRAAFSRCAPISYHLNIRRLRRIMAWLSAIAFVPKFKLVIGFVQTVKLLPDVYALELPRFYDDWVGFLSAFQIDWSNMIYPGSCLNGGYLSVLLLRALGPLALMGLLLVIGVAYGVAPQVLGLREGRPPWQQSLVENLPAQLVISFCLIPSTSNSIFAVWTCETFQLDSTVNPPTTVQFLTEDVTLKCVQSDAQYSRLLHLAYVFMAMWPVGVPLLFLLVLLHARSSIQSGNSSNLVRATKFLHREYVKEFHWWEVLFLLQRLVIVGFARLISHGPHRLLFGTLIALSYFGALLVVKPYKRSDVGWIACSCQIVIVLLLYMSTYAFQLHSLHEAEDVVQQSDLSWSITGFRDIDHLSAVVIVILLGFLAGLLILTLYQLFASYDAAILMLVSNRQPPELVMDAGKQYHLFLSHTWSSGQDQVATIKRRLQLLLTGCRIFLE</sequence>
<feature type="transmembrane region" description="Helical" evidence="1">
    <location>
        <begin position="315"/>
        <end position="337"/>
    </location>
</feature>
<evidence type="ECO:0008006" key="5">
    <source>
        <dbReference type="Google" id="ProtNLM"/>
    </source>
</evidence>
<gene>
    <name evidence="2" type="ORF">AB1Y20_016739</name>
    <name evidence="3" type="ORF">AB1Y20_016745</name>
</gene>
<dbReference type="EMBL" id="JBGBPQ010000032">
    <property type="protein sequence ID" value="KAL1495376.1"/>
    <property type="molecule type" value="Genomic_DNA"/>
</dbReference>
<feature type="transmembrane region" description="Helical" evidence="1">
    <location>
        <begin position="420"/>
        <end position="444"/>
    </location>
</feature>
<evidence type="ECO:0000313" key="3">
    <source>
        <dbReference type="EMBL" id="KAL1495376.1"/>
    </source>
</evidence>